<name>A0ABV6VPM6_9ACTN</name>
<accession>A0ABV6VPM6</accession>
<dbReference type="EMBL" id="JBHFAB010000002">
    <property type="protein sequence ID" value="MFC1415699.1"/>
    <property type="molecule type" value="Genomic_DNA"/>
</dbReference>
<evidence type="ECO:0000313" key="1">
    <source>
        <dbReference type="EMBL" id="MFC1415699.1"/>
    </source>
</evidence>
<dbReference type="RefSeq" id="WP_380531856.1">
    <property type="nucleotide sequence ID" value="NZ_JBHFAB010000002.1"/>
</dbReference>
<dbReference type="Proteomes" id="UP001592531">
    <property type="component" value="Unassembled WGS sequence"/>
</dbReference>
<reference evidence="1 2" key="1">
    <citation type="submission" date="2024-09" db="EMBL/GenBank/DDBJ databases">
        <authorList>
            <person name="Lee S.D."/>
        </authorList>
    </citation>
    <scope>NUCLEOTIDE SEQUENCE [LARGE SCALE GENOMIC DNA]</scope>
    <source>
        <strain evidence="1 2">N8-3</strain>
    </source>
</reference>
<sequence length="71" mass="8029">MTRDQGYQLAVWVRPDDRAVVAQVYDRDMHVVGDLEPVPTRAALQALMDRYSIPSGRWDISDEAEAELGPE</sequence>
<protein>
    <submittedName>
        <fullName evidence="1">Uncharacterized protein</fullName>
    </submittedName>
</protein>
<evidence type="ECO:0000313" key="2">
    <source>
        <dbReference type="Proteomes" id="UP001592531"/>
    </source>
</evidence>
<organism evidence="1 2">
    <name type="scientific">Streptacidiphilus cavernicola</name>
    <dbReference type="NCBI Taxonomy" id="3342716"/>
    <lineage>
        <taxon>Bacteria</taxon>
        <taxon>Bacillati</taxon>
        <taxon>Actinomycetota</taxon>
        <taxon>Actinomycetes</taxon>
        <taxon>Kitasatosporales</taxon>
        <taxon>Streptomycetaceae</taxon>
        <taxon>Streptacidiphilus</taxon>
    </lineage>
</organism>
<gene>
    <name evidence="1" type="ORF">ACEZDE_03435</name>
</gene>
<comment type="caution">
    <text evidence="1">The sequence shown here is derived from an EMBL/GenBank/DDBJ whole genome shotgun (WGS) entry which is preliminary data.</text>
</comment>
<keyword evidence="2" id="KW-1185">Reference proteome</keyword>
<proteinExistence type="predicted"/>